<evidence type="ECO:0000256" key="1">
    <source>
        <dbReference type="ARBA" id="ARBA00009009"/>
    </source>
</evidence>
<dbReference type="EC" id="3.5.2.6" evidence="2 5"/>
<protein>
    <recommendedName>
        <fullName evidence="2 5">Beta-lactamase</fullName>
        <ecNumber evidence="2 5">3.5.2.6</ecNumber>
    </recommendedName>
</protein>
<keyword evidence="4 5" id="KW-0046">Antibiotic resistance</keyword>
<evidence type="ECO:0000313" key="9">
    <source>
        <dbReference type="Proteomes" id="UP000199503"/>
    </source>
</evidence>
<dbReference type="AlphaFoldDB" id="A0A1H9JTA7"/>
<dbReference type="Gene3D" id="3.40.710.10">
    <property type="entry name" value="DD-peptidase/beta-lactamase superfamily"/>
    <property type="match status" value="1"/>
</dbReference>
<dbReference type="InterPro" id="IPR012338">
    <property type="entry name" value="Beta-lactam/transpept-like"/>
</dbReference>
<accession>A0A1H9JTA7</accession>
<keyword evidence="6" id="KW-0732">Signal</keyword>
<dbReference type="InterPro" id="IPR023650">
    <property type="entry name" value="Beta-lactam_class-A_AS"/>
</dbReference>
<dbReference type="PANTHER" id="PTHR35333">
    <property type="entry name" value="BETA-LACTAMASE"/>
    <property type="match status" value="1"/>
</dbReference>
<dbReference type="PRINTS" id="PR00118">
    <property type="entry name" value="BLACTAMASEA"/>
</dbReference>
<evidence type="ECO:0000313" key="8">
    <source>
        <dbReference type="EMBL" id="SEQ90069.1"/>
    </source>
</evidence>
<dbReference type="GO" id="GO:0046677">
    <property type="term" value="P:response to antibiotic"/>
    <property type="evidence" value="ECO:0007669"/>
    <property type="project" value="UniProtKB-UniRule"/>
</dbReference>
<keyword evidence="3 5" id="KW-0378">Hydrolase</keyword>
<sequence length="297" mass="31638">MADRRAVLKTLALLPLAGCAAPQVTEPVRPVSPTTTSAAPVRHDALVDLEKKFDARLGVFATGGRGTVEHRADERFAFCSTFKGLAAAAVLHRNPMAHLDTVVTYTEAELMKSSAITRQHVRTGMKLRDLCDAAVRYSDGTAGNLLLREAGGPAALTGYLRELGDTETRVDRIEPDLTSAVPGDPRDTATPRSLGTDYRRLVLGDALEPPKRDFLVDLLERSVTGAKRVRAGVPEGSRVASKTGTGSYGTVNDIAIVWPPSGEPLLIAIMSSKASADAEYDEALVAEATAYVVQTLT</sequence>
<comment type="catalytic activity">
    <reaction evidence="5">
        <text>a beta-lactam + H2O = a substituted beta-amino acid</text>
        <dbReference type="Rhea" id="RHEA:20401"/>
        <dbReference type="ChEBI" id="CHEBI:15377"/>
        <dbReference type="ChEBI" id="CHEBI:35627"/>
        <dbReference type="ChEBI" id="CHEBI:140347"/>
        <dbReference type="EC" id="3.5.2.6"/>
    </reaction>
</comment>
<organism evidence="8 9">
    <name type="scientific">Lentzea albida</name>
    <dbReference type="NCBI Taxonomy" id="65499"/>
    <lineage>
        <taxon>Bacteria</taxon>
        <taxon>Bacillati</taxon>
        <taxon>Actinomycetota</taxon>
        <taxon>Actinomycetes</taxon>
        <taxon>Pseudonocardiales</taxon>
        <taxon>Pseudonocardiaceae</taxon>
        <taxon>Lentzea</taxon>
    </lineage>
</organism>
<comment type="similarity">
    <text evidence="1 5">Belongs to the class-A beta-lactamase family.</text>
</comment>
<name>A0A1H9JTA7_9PSEU</name>
<dbReference type="InterPro" id="IPR045155">
    <property type="entry name" value="Beta-lactam_cat"/>
</dbReference>
<dbReference type="OrthoDB" id="9784149at2"/>
<dbReference type="Pfam" id="PF13354">
    <property type="entry name" value="Beta-lactamase2"/>
    <property type="match status" value="1"/>
</dbReference>
<dbReference type="STRING" id="65499.SAMN04488000_10522"/>
<dbReference type="EMBL" id="FOFV01000005">
    <property type="protein sequence ID" value="SEQ90069.1"/>
    <property type="molecule type" value="Genomic_DNA"/>
</dbReference>
<evidence type="ECO:0000259" key="7">
    <source>
        <dbReference type="Pfam" id="PF13354"/>
    </source>
</evidence>
<dbReference type="PANTHER" id="PTHR35333:SF3">
    <property type="entry name" value="BETA-LACTAMASE-TYPE TRANSPEPTIDASE FOLD CONTAINING PROTEIN"/>
    <property type="match status" value="1"/>
</dbReference>
<evidence type="ECO:0000256" key="3">
    <source>
        <dbReference type="ARBA" id="ARBA00022801"/>
    </source>
</evidence>
<feature type="domain" description="Beta-lactamase class A catalytic" evidence="7">
    <location>
        <begin position="67"/>
        <end position="270"/>
    </location>
</feature>
<gene>
    <name evidence="8" type="ORF">SAMN04488000_10522</name>
</gene>
<evidence type="ECO:0000256" key="2">
    <source>
        <dbReference type="ARBA" id="ARBA00012865"/>
    </source>
</evidence>
<evidence type="ECO:0000256" key="6">
    <source>
        <dbReference type="SAM" id="SignalP"/>
    </source>
</evidence>
<dbReference type="Proteomes" id="UP000199503">
    <property type="component" value="Unassembled WGS sequence"/>
</dbReference>
<dbReference type="SUPFAM" id="SSF56601">
    <property type="entry name" value="beta-lactamase/transpeptidase-like"/>
    <property type="match status" value="1"/>
</dbReference>
<dbReference type="InterPro" id="IPR000871">
    <property type="entry name" value="Beta-lactam_class-A"/>
</dbReference>
<dbReference type="GO" id="GO:0030655">
    <property type="term" value="P:beta-lactam antibiotic catabolic process"/>
    <property type="evidence" value="ECO:0007669"/>
    <property type="project" value="InterPro"/>
</dbReference>
<dbReference type="NCBIfam" id="NF033103">
    <property type="entry name" value="bla_class_A"/>
    <property type="match status" value="1"/>
</dbReference>
<feature type="chain" id="PRO_5038523904" description="Beta-lactamase" evidence="6">
    <location>
        <begin position="21"/>
        <end position="297"/>
    </location>
</feature>
<dbReference type="RefSeq" id="WP_089915865.1">
    <property type="nucleotide sequence ID" value="NZ_FOFV01000005.1"/>
</dbReference>
<proteinExistence type="inferred from homology"/>
<evidence type="ECO:0000256" key="5">
    <source>
        <dbReference type="RuleBase" id="RU361140"/>
    </source>
</evidence>
<keyword evidence="9" id="KW-1185">Reference proteome</keyword>
<reference evidence="9" key="1">
    <citation type="submission" date="2016-10" db="EMBL/GenBank/DDBJ databases">
        <authorList>
            <person name="Varghese N."/>
            <person name="Submissions S."/>
        </authorList>
    </citation>
    <scope>NUCLEOTIDE SEQUENCE [LARGE SCALE GENOMIC DNA]</scope>
    <source>
        <strain evidence="9">DSM 44437</strain>
    </source>
</reference>
<feature type="signal peptide" evidence="6">
    <location>
        <begin position="1"/>
        <end position="20"/>
    </location>
</feature>
<evidence type="ECO:0000256" key="4">
    <source>
        <dbReference type="ARBA" id="ARBA00023251"/>
    </source>
</evidence>
<dbReference type="PROSITE" id="PS00146">
    <property type="entry name" value="BETA_LACTAMASE_A"/>
    <property type="match status" value="1"/>
</dbReference>
<dbReference type="GO" id="GO:0008800">
    <property type="term" value="F:beta-lactamase activity"/>
    <property type="evidence" value="ECO:0007669"/>
    <property type="project" value="UniProtKB-UniRule"/>
</dbReference>